<dbReference type="GO" id="GO:0140567">
    <property type="term" value="F:membrane protein dislocase activity"/>
    <property type="evidence" value="ECO:0007669"/>
    <property type="project" value="TreeGrafter"/>
</dbReference>
<evidence type="ECO:0000256" key="6">
    <source>
        <dbReference type="ARBA" id="ARBA00022967"/>
    </source>
</evidence>
<keyword evidence="6" id="KW-1278">Translocase</keyword>
<dbReference type="GO" id="GO:0006874">
    <property type="term" value="P:intracellular calcium ion homeostasis"/>
    <property type="evidence" value="ECO:0007669"/>
    <property type="project" value="TreeGrafter"/>
</dbReference>
<dbReference type="PANTHER" id="PTHR45630">
    <property type="entry name" value="CATION-TRANSPORTING ATPASE-RELATED"/>
    <property type="match status" value="1"/>
</dbReference>
<dbReference type="GeneTree" id="ENSGT00550000075064"/>
<dbReference type="Gene3D" id="3.40.1110.10">
    <property type="entry name" value="Calcium-transporting ATPase, cytoplasmic domain N"/>
    <property type="match status" value="1"/>
</dbReference>
<sequence length="237" mass="26328">MMDQLGSFFGLFHIHYLLCACIPGDVAIPRALRTPPLRIHSRFHFASALQRMSVISSYEVPGTTHITHLATVKGAPETLRPMFAKLPLHYDRVHEAMSQQGARVLALGYRELGPLSHHQVHDMNRDKVERDLSFAGFAVVSCPLKMDSRAVIDEIRQASHRVVMITGDSPLTACHVARELNFVQKPHVLILTQQGKSEGTMECGCDCCRYPCLLLPLPIWIGKKEGEGFGGGLGMYL</sequence>
<keyword evidence="2" id="KW-0479">Metal-binding</keyword>
<feature type="signal peptide" evidence="7">
    <location>
        <begin position="1"/>
        <end position="19"/>
    </location>
</feature>
<keyword evidence="3" id="KW-0547">Nucleotide-binding</keyword>
<dbReference type="Gene3D" id="3.40.50.1000">
    <property type="entry name" value="HAD superfamily/HAD-like"/>
    <property type="match status" value="1"/>
</dbReference>
<evidence type="ECO:0000256" key="5">
    <source>
        <dbReference type="ARBA" id="ARBA00022842"/>
    </source>
</evidence>
<dbReference type="GO" id="GO:0140569">
    <property type="term" value="P:extraction of mislocalized protein from ER membrane"/>
    <property type="evidence" value="ECO:0007669"/>
    <property type="project" value="TreeGrafter"/>
</dbReference>
<organism evidence="8 9">
    <name type="scientific">Eptatretus burgeri</name>
    <name type="common">Inshore hagfish</name>
    <dbReference type="NCBI Taxonomy" id="7764"/>
    <lineage>
        <taxon>Eukaryota</taxon>
        <taxon>Metazoa</taxon>
        <taxon>Chordata</taxon>
        <taxon>Craniata</taxon>
        <taxon>Vertebrata</taxon>
        <taxon>Cyclostomata</taxon>
        <taxon>Myxini</taxon>
        <taxon>Myxiniformes</taxon>
        <taxon>Myxinidae</taxon>
        <taxon>Eptatretinae</taxon>
        <taxon>Eptatretus</taxon>
    </lineage>
</organism>
<dbReference type="InterPro" id="IPR006544">
    <property type="entry name" value="P-type_TPase_V"/>
</dbReference>
<evidence type="ECO:0000256" key="1">
    <source>
        <dbReference type="ARBA" id="ARBA00004141"/>
    </source>
</evidence>
<dbReference type="GO" id="GO:0046872">
    <property type="term" value="F:metal ion binding"/>
    <property type="evidence" value="ECO:0007669"/>
    <property type="project" value="UniProtKB-KW"/>
</dbReference>
<keyword evidence="9" id="KW-1185">Reference proteome</keyword>
<keyword evidence="7" id="KW-0732">Signal</keyword>
<accession>A0A8C4WWC4</accession>
<reference evidence="8" key="2">
    <citation type="submission" date="2025-09" db="UniProtKB">
        <authorList>
            <consortium name="Ensembl"/>
        </authorList>
    </citation>
    <scope>IDENTIFICATION</scope>
</reference>
<keyword evidence="5" id="KW-0460">Magnesium</keyword>
<dbReference type="Ensembl" id="ENSEBUT00000015726.1">
    <property type="protein sequence ID" value="ENSEBUP00000015150.1"/>
    <property type="gene ID" value="ENSEBUG00000009539.1"/>
</dbReference>
<dbReference type="InterPro" id="IPR023214">
    <property type="entry name" value="HAD_sf"/>
</dbReference>
<dbReference type="SUPFAM" id="SSF81660">
    <property type="entry name" value="Metal cation-transporting ATPase, ATP-binding domain N"/>
    <property type="match status" value="1"/>
</dbReference>
<comment type="subcellular location">
    <subcellularLocation>
        <location evidence="1">Membrane</location>
        <topology evidence="1">Multi-pass membrane protein</topology>
    </subcellularLocation>
</comment>
<name>A0A8C4WWC4_EPTBU</name>
<evidence type="ECO:0000313" key="8">
    <source>
        <dbReference type="Ensembl" id="ENSEBUP00000015150.1"/>
    </source>
</evidence>
<dbReference type="PANTHER" id="PTHR45630:SF7">
    <property type="entry name" value="ENDOPLASMIC RETICULUM TRANSMEMBRANE HELIX TRANSLOCASE"/>
    <property type="match status" value="1"/>
</dbReference>
<evidence type="ECO:0000256" key="4">
    <source>
        <dbReference type="ARBA" id="ARBA00022840"/>
    </source>
</evidence>
<dbReference type="InterPro" id="IPR036412">
    <property type="entry name" value="HAD-like_sf"/>
</dbReference>
<dbReference type="SUPFAM" id="SSF56784">
    <property type="entry name" value="HAD-like"/>
    <property type="match status" value="1"/>
</dbReference>
<dbReference type="GO" id="GO:0005524">
    <property type="term" value="F:ATP binding"/>
    <property type="evidence" value="ECO:0007669"/>
    <property type="project" value="UniProtKB-KW"/>
</dbReference>
<protein>
    <submittedName>
        <fullName evidence="8">Uncharacterized protein</fullName>
    </submittedName>
</protein>
<feature type="chain" id="PRO_5034631812" evidence="7">
    <location>
        <begin position="20"/>
        <end position="237"/>
    </location>
</feature>
<dbReference type="AlphaFoldDB" id="A0A8C4WWC4"/>
<dbReference type="InterPro" id="IPR023299">
    <property type="entry name" value="ATPase_P-typ_cyto_dom_N"/>
</dbReference>
<dbReference type="GO" id="GO:0005789">
    <property type="term" value="C:endoplasmic reticulum membrane"/>
    <property type="evidence" value="ECO:0007669"/>
    <property type="project" value="TreeGrafter"/>
</dbReference>
<proteinExistence type="predicted"/>
<dbReference type="GO" id="GO:0015662">
    <property type="term" value="F:P-type ion transporter activity"/>
    <property type="evidence" value="ECO:0007669"/>
    <property type="project" value="TreeGrafter"/>
</dbReference>
<evidence type="ECO:0000313" key="9">
    <source>
        <dbReference type="Proteomes" id="UP000694388"/>
    </source>
</evidence>
<evidence type="ECO:0000256" key="7">
    <source>
        <dbReference type="SAM" id="SignalP"/>
    </source>
</evidence>
<dbReference type="Proteomes" id="UP000694388">
    <property type="component" value="Unplaced"/>
</dbReference>
<evidence type="ECO:0000256" key="3">
    <source>
        <dbReference type="ARBA" id="ARBA00022741"/>
    </source>
</evidence>
<keyword evidence="4" id="KW-0067">ATP-binding</keyword>
<dbReference type="GO" id="GO:0019829">
    <property type="term" value="F:ATPase-coupled monoatomic cation transmembrane transporter activity"/>
    <property type="evidence" value="ECO:0007669"/>
    <property type="project" value="TreeGrafter"/>
</dbReference>
<reference evidence="8" key="1">
    <citation type="submission" date="2025-08" db="UniProtKB">
        <authorList>
            <consortium name="Ensembl"/>
        </authorList>
    </citation>
    <scope>IDENTIFICATION</scope>
</reference>
<evidence type="ECO:0000256" key="2">
    <source>
        <dbReference type="ARBA" id="ARBA00022723"/>
    </source>
</evidence>